<organism evidence="1 2">
    <name type="scientific">Helianthus annuus</name>
    <name type="common">Common sunflower</name>
    <dbReference type="NCBI Taxonomy" id="4232"/>
    <lineage>
        <taxon>Eukaryota</taxon>
        <taxon>Viridiplantae</taxon>
        <taxon>Streptophyta</taxon>
        <taxon>Embryophyta</taxon>
        <taxon>Tracheophyta</taxon>
        <taxon>Spermatophyta</taxon>
        <taxon>Magnoliopsida</taxon>
        <taxon>eudicotyledons</taxon>
        <taxon>Gunneridae</taxon>
        <taxon>Pentapetalae</taxon>
        <taxon>asterids</taxon>
        <taxon>campanulids</taxon>
        <taxon>Asterales</taxon>
        <taxon>Asteraceae</taxon>
        <taxon>Asteroideae</taxon>
        <taxon>Heliantheae alliance</taxon>
        <taxon>Heliantheae</taxon>
        <taxon>Helianthus</taxon>
    </lineage>
</organism>
<accession>A0A9K3JEP2</accession>
<protein>
    <submittedName>
        <fullName evidence="1">Uncharacterized protein</fullName>
    </submittedName>
</protein>
<dbReference type="Gramene" id="mRNA:HanXRQr2_Chr03g0106631">
    <property type="protein sequence ID" value="mRNA:HanXRQr2_Chr03g0106631"/>
    <property type="gene ID" value="HanXRQr2_Chr03g0106631"/>
</dbReference>
<evidence type="ECO:0000313" key="1">
    <source>
        <dbReference type="EMBL" id="KAF5814093.1"/>
    </source>
</evidence>
<dbReference type="EMBL" id="MNCJ02000318">
    <property type="protein sequence ID" value="KAF5814093.1"/>
    <property type="molecule type" value="Genomic_DNA"/>
</dbReference>
<dbReference type="AlphaFoldDB" id="A0A9K3JEP2"/>
<proteinExistence type="predicted"/>
<sequence>MLLTCSNTQDIRTYLNLWENVSPVTEKLVVIKAWYQTKIRASTF</sequence>
<dbReference type="Proteomes" id="UP000215914">
    <property type="component" value="Unassembled WGS sequence"/>
</dbReference>
<reference evidence="1" key="1">
    <citation type="journal article" date="2017" name="Nature">
        <title>The sunflower genome provides insights into oil metabolism, flowering and Asterid evolution.</title>
        <authorList>
            <person name="Badouin H."/>
            <person name="Gouzy J."/>
            <person name="Grassa C.J."/>
            <person name="Murat F."/>
            <person name="Staton S.E."/>
            <person name="Cottret L."/>
            <person name="Lelandais-Briere C."/>
            <person name="Owens G.L."/>
            <person name="Carrere S."/>
            <person name="Mayjonade B."/>
            <person name="Legrand L."/>
            <person name="Gill N."/>
            <person name="Kane N.C."/>
            <person name="Bowers J.E."/>
            <person name="Hubner S."/>
            <person name="Bellec A."/>
            <person name="Berard A."/>
            <person name="Berges H."/>
            <person name="Blanchet N."/>
            <person name="Boniface M.C."/>
            <person name="Brunel D."/>
            <person name="Catrice O."/>
            <person name="Chaidir N."/>
            <person name="Claudel C."/>
            <person name="Donnadieu C."/>
            <person name="Faraut T."/>
            <person name="Fievet G."/>
            <person name="Helmstetter N."/>
            <person name="King M."/>
            <person name="Knapp S.J."/>
            <person name="Lai Z."/>
            <person name="Le Paslier M.C."/>
            <person name="Lippi Y."/>
            <person name="Lorenzon L."/>
            <person name="Mandel J.R."/>
            <person name="Marage G."/>
            <person name="Marchand G."/>
            <person name="Marquand E."/>
            <person name="Bret-Mestries E."/>
            <person name="Morien E."/>
            <person name="Nambeesan S."/>
            <person name="Nguyen T."/>
            <person name="Pegot-Espagnet P."/>
            <person name="Pouilly N."/>
            <person name="Raftis F."/>
            <person name="Sallet E."/>
            <person name="Schiex T."/>
            <person name="Thomas J."/>
            <person name="Vandecasteele C."/>
            <person name="Vares D."/>
            <person name="Vear F."/>
            <person name="Vautrin S."/>
            <person name="Crespi M."/>
            <person name="Mangin B."/>
            <person name="Burke J.M."/>
            <person name="Salse J."/>
            <person name="Munos S."/>
            <person name="Vincourt P."/>
            <person name="Rieseberg L.H."/>
            <person name="Langlade N.B."/>
        </authorList>
    </citation>
    <scope>NUCLEOTIDE SEQUENCE</scope>
    <source>
        <tissue evidence="1">Leaves</tissue>
    </source>
</reference>
<name>A0A9K3JEP2_HELAN</name>
<evidence type="ECO:0000313" key="2">
    <source>
        <dbReference type="Proteomes" id="UP000215914"/>
    </source>
</evidence>
<keyword evidence="2" id="KW-1185">Reference proteome</keyword>
<reference evidence="1" key="2">
    <citation type="submission" date="2020-06" db="EMBL/GenBank/DDBJ databases">
        <title>Helianthus annuus Genome sequencing and assembly Release 2.</title>
        <authorList>
            <person name="Gouzy J."/>
            <person name="Langlade N."/>
            <person name="Munos S."/>
        </authorList>
    </citation>
    <scope>NUCLEOTIDE SEQUENCE</scope>
    <source>
        <tissue evidence="1">Leaves</tissue>
    </source>
</reference>
<gene>
    <name evidence="1" type="ORF">HanXRQr2_Chr03g0106631</name>
</gene>
<comment type="caution">
    <text evidence="1">The sequence shown here is derived from an EMBL/GenBank/DDBJ whole genome shotgun (WGS) entry which is preliminary data.</text>
</comment>